<name>A0A7W7FV64_9PSEU</name>
<evidence type="ECO:0000313" key="10">
    <source>
        <dbReference type="Proteomes" id="UP000533598"/>
    </source>
</evidence>
<dbReference type="AlphaFoldDB" id="A0A7W7FV64"/>
<sequence>MDAGDLIAGRYRLAEPIGSGGMGVVWLAVDEQLGGPVAVKRARSSDVDGARGRRRLRGEAGIVAGLTHPGIVRFLDVVDEGAQPWLVMEYVAGPDLGELIERGGPLPPRRVAALGAQLAAALAAVHGCGVVHRDVKPGNVLVPADGPARLTDFGISRAVTGDATVSQAALVAGTPAYLAPEVANGEQATAAADLFSLGATLFAAVQGQPPFGGAGDNPLAVLRRAAAGTVPPASRAGPLGPVLSALLQRDPADRPDAGQARRMLAAVADDRKPLLGQQIRRRLGLRASAVAGVVALISGVPVLMSATPESIAIIGDERTADPCALTDAVALTGFGSTEVDTDYGSFNRCDVIVRTAGGGVVDVKYELRPPLKADGLVQQVGRVRIVRERGHGDQCRRALQLTEQTTVTINARHDRGERTDLCAIADVAATRAAEILDRGRLARRATPPEPASLARLDACAVLPADTLRRVPGIDPGDRVRGFGGWECRWRSSAEPMSVLVIFDRDQPLSPVDDGVPQQVGDRRFFLRPDGWGPETCLARIGHRGYLDQHGQQAGEVLGIALLGRTGHPRLCALAGDLARTALTSLPSA</sequence>
<evidence type="ECO:0000259" key="8">
    <source>
        <dbReference type="PROSITE" id="PS50011"/>
    </source>
</evidence>
<dbReference type="Proteomes" id="UP000533598">
    <property type="component" value="Unassembled WGS sequence"/>
</dbReference>
<dbReference type="GO" id="GO:0005524">
    <property type="term" value="F:ATP binding"/>
    <property type="evidence" value="ECO:0007669"/>
    <property type="project" value="UniProtKB-UniRule"/>
</dbReference>
<organism evidence="9 10">
    <name type="scientific">Crossiella cryophila</name>
    <dbReference type="NCBI Taxonomy" id="43355"/>
    <lineage>
        <taxon>Bacteria</taxon>
        <taxon>Bacillati</taxon>
        <taxon>Actinomycetota</taxon>
        <taxon>Actinomycetes</taxon>
        <taxon>Pseudonocardiales</taxon>
        <taxon>Pseudonocardiaceae</taxon>
        <taxon>Crossiella</taxon>
    </lineage>
</organism>
<evidence type="ECO:0000256" key="4">
    <source>
        <dbReference type="ARBA" id="ARBA00022741"/>
    </source>
</evidence>
<dbReference type="GO" id="GO:0004674">
    <property type="term" value="F:protein serine/threonine kinase activity"/>
    <property type="evidence" value="ECO:0007669"/>
    <property type="project" value="UniProtKB-KW"/>
</dbReference>
<dbReference type="PROSITE" id="PS00107">
    <property type="entry name" value="PROTEIN_KINASE_ATP"/>
    <property type="match status" value="1"/>
</dbReference>
<gene>
    <name evidence="9" type="ORF">HNR67_004306</name>
</gene>
<keyword evidence="6 7" id="KW-0067">ATP-binding</keyword>
<evidence type="ECO:0000256" key="6">
    <source>
        <dbReference type="ARBA" id="ARBA00022840"/>
    </source>
</evidence>
<evidence type="ECO:0000256" key="7">
    <source>
        <dbReference type="PROSITE-ProRule" id="PRU10141"/>
    </source>
</evidence>
<reference evidence="9 10" key="1">
    <citation type="submission" date="2020-08" db="EMBL/GenBank/DDBJ databases">
        <title>Sequencing the genomes of 1000 actinobacteria strains.</title>
        <authorList>
            <person name="Klenk H.-P."/>
        </authorList>
    </citation>
    <scope>NUCLEOTIDE SEQUENCE [LARGE SCALE GENOMIC DNA]</scope>
    <source>
        <strain evidence="9 10">DSM 44230</strain>
    </source>
</reference>
<feature type="binding site" evidence="7">
    <location>
        <position position="40"/>
    </location>
    <ligand>
        <name>ATP</name>
        <dbReference type="ChEBI" id="CHEBI:30616"/>
    </ligand>
</feature>
<dbReference type="EMBL" id="JACHMH010000001">
    <property type="protein sequence ID" value="MBB4678188.1"/>
    <property type="molecule type" value="Genomic_DNA"/>
</dbReference>
<dbReference type="Gene3D" id="3.30.200.20">
    <property type="entry name" value="Phosphorylase Kinase, domain 1"/>
    <property type="match status" value="1"/>
</dbReference>
<dbReference type="InterPro" id="IPR017441">
    <property type="entry name" value="Protein_kinase_ATP_BS"/>
</dbReference>
<dbReference type="InterPro" id="IPR011009">
    <property type="entry name" value="Kinase-like_dom_sf"/>
</dbReference>
<dbReference type="PANTHER" id="PTHR43289:SF6">
    <property type="entry name" value="SERINE_THREONINE-PROTEIN KINASE NEKL-3"/>
    <property type="match status" value="1"/>
</dbReference>
<keyword evidence="5" id="KW-0418">Kinase</keyword>
<dbReference type="CDD" id="cd14014">
    <property type="entry name" value="STKc_PknB_like"/>
    <property type="match status" value="1"/>
</dbReference>
<evidence type="ECO:0000256" key="5">
    <source>
        <dbReference type="ARBA" id="ARBA00022777"/>
    </source>
</evidence>
<keyword evidence="2" id="KW-0723">Serine/threonine-protein kinase</keyword>
<dbReference type="PROSITE" id="PS00108">
    <property type="entry name" value="PROTEIN_KINASE_ST"/>
    <property type="match status" value="1"/>
</dbReference>
<dbReference type="RefSeq" id="WP_185004050.1">
    <property type="nucleotide sequence ID" value="NZ_BAAAUI010000004.1"/>
</dbReference>
<dbReference type="InterPro" id="IPR008271">
    <property type="entry name" value="Ser/Thr_kinase_AS"/>
</dbReference>
<accession>A0A7W7FV64</accession>
<feature type="domain" description="Protein kinase" evidence="8">
    <location>
        <begin position="11"/>
        <end position="275"/>
    </location>
</feature>
<keyword evidence="4 7" id="KW-0547">Nucleotide-binding</keyword>
<dbReference type="PANTHER" id="PTHR43289">
    <property type="entry name" value="MITOGEN-ACTIVATED PROTEIN KINASE KINASE KINASE 20-RELATED"/>
    <property type="match status" value="1"/>
</dbReference>
<evidence type="ECO:0000256" key="3">
    <source>
        <dbReference type="ARBA" id="ARBA00022679"/>
    </source>
</evidence>
<dbReference type="SMART" id="SM00220">
    <property type="entry name" value="S_TKc"/>
    <property type="match status" value="1"/>
</dbReference>
<dbReference type="Pfam" id="PF00069">
    <property type="entry name" value="Pkinase"/>
    <property type="match status" value="1"/>
</dbReference>
<evidence type="ECO:0000313" key="9">
    <source>
        <dbReference type="EMBL" id="MBB4678188.1"/>
    </source>
</evidence>
<dbReference type="PROSITE" id="PS50011">
    <property type="entry name" value="PROTEIN_KINASE_DOM"/>
    <property type="match status" value="1"/>
</dbReference>
<evidence type="ECO:0000256" key="2">
    <source>
        <dbReference type="ARBA" id="ARBA00022527"/>
    </source>
</evidence>
<keyword evidence="10" id="KW-1185">Reference proteome</keyword>
<protein>
    <recommendedName>
        <fullName evidence="1">non-specific serine/threonine protein kinase</fullName>
        <ecNumber evidence="1">2.7.11.1</ecNumber>
    </recommendedName>
</protein>
<dbReference type="InterPro" id="IPR000719">
    <property type="entry name" value="Prot_kinase_dom"/>
</dbReference>
<dbReference type="SUPFAM" id="SSF56112">
    <property type="entry name" value="Protein kinase-like (PK-like)"/>
    <property type="match status" value="1"/>
</dbReference>
<keyword evidence="3" id="KW-0808">Transferase</keyword>
<comment type="caution">
    <text evidence="9">The sequence shown here is derived from an EMBL/GenBank/DDBJ whole genome shotgun (WGS) entry which is preliminary data.</text>
</comment>
<dbReference type="Gene3D" id="1.10.510.10">
    <property type="entry name" value="Transferase(Phosphotransferase) domain 1"/>
    <property type="match status" value="1"/>
</dbReference>
<proteinExistence type="predicted"/>
<evidence type="ECO:0000256" key="1">
    <source>
        <dbReference type="ARBA" id="ARBA00012513"/>
    </source>
</evidence>
<dbReference type="EC" id="2.7.11.1" evidence="1"/>